<dbReference type="Proteomes" id="UP000078582">
    <property type="component" value="Chromosome"/>
</dbReference>
<dbReference type="GO" id="GO:0003724">
    <property type="term" value="F:RNA helicase activity"/>
    <property type="evidence" value="ECO:0007669"/>
    <property type="project" value="TreeGrafter"/>
</dbReference>
<dbReference type="InterPro" id="IPR014001">
    <property type="entry name" value="Helicase_ATP-bd"/>
</dbReference>
<evidence type="ECO:0000256" key="5">
    <source>
        <dbReference type="ARBA" id="ARBA00038437"/>
    </source>
</evidence>
<dbReference type="GO" id="GO:0005524">
    <property type="term" value="F:ATP binding"/>
    <property type="evidence" value="ECO:0007669"/>
    <property type="project" value="UniProtKB-KW"/>
</dbReference>
<evidence type="ECO:0000256" key="2">
    <source>
        <dbReference type="ARBA" id="ARBA00022801"/>
    </source>
</evidence>
<keyword evidence="2" id="KW-0378">Hydrolase</keyword>
<dbReference type="InterPro" id="IPR044742">
    <property type="entry name" value="DEAD/DEAH_RhlB"/>
</dbReference>
<dbReference type="STRING" id="375175.AYR53_12180"/>
<dbReference type="EMBL" id="CP014873">
    <property type="protein sequence ID" value="ANK63452.1"/>
    <property type="molecule type" value="Genomic_DNA"/>
</dbReference>
<dbReference type="Gene3D" id="3.40.50.300">
    <property type="entry name" value="P-loop containing nucleotide triphosphate hydrolases"/>
    <property type="match status" value="2"/>
</dbReference>
<reference evidence="7 8" key="1">
    <citation type="submission" date="2016-03" db="EMBL/GenBank/DDBJ databases">
        <title>Pediococcus and Lactobacillus from brewery environment - whole genome sequencing and assembly.</title>
        <authorList>
            <person name="Behr J."/>
            <person name="Geissler A.J."/>
            <person name="Vogel R.F."/>
        </authorList>
    </citation>
    <scope>NUCLEOTIDE SEQUENCE [LARGE SCALE GENOMIC DNA]</scope>
    <source>
        <strain evidence="7 8">TMW 1.1989</strain>
    </source>
</reference>
<dbReference type="PANTHER" id="PTHR47959">
    <property type="entry name" value="ATP-DEPENDENT RNA HELICASE RHLE-RELATED"/>
    <property type="match status" value="1"/>
</dbReference>
<dbReference type="InterPro" id="IPR011545">
    <property type="entry name" value="DEAD/DEAH_box_helicase_dom"/>
</dbReference>
<dbReference type="InterPro" id="IPR050079">
    <property type="entry name" value="DEAD_box_RNA_helicase"/>
</dbReference>
<dbReference type="PANTHER" id="PTHR47959:SF1">
    <property type="entry name" value="ATP-DEPENDENT RNA HELICASE DBPA"/>
    <property type="match status" value="1"/>
</dbReference>
<dbReference type="GO" id="GO:0005829">
    <property type="term" value="C:cytosol"/>
    <property type="evidence" value="ECO:0007669"/>
    <property type="project" value="TreeGrafter"/>
</dbReference>
<feature type="compositionally biased region" description="Basic residues" evidence="6">
    <location>
        <begin position="378"/>
        <end position="387"/>
    </location>
</feature>
<dbReference type="GeneID" id="42983019"/>
<feature type="region of interest" description="Disordered" evidence="6">
    <location>
        <begin position="368"/>
        <end position="421"/>
    </location>
</feature>
<dbReference type="RefSeq" id="WP_068280081.1">
    <property type="nucleotide sequence ID" value="NZ_CP014873.1"/>
</dbReference>
<evidence type="ECO:0000256" key="1">
    <source>
        <dbReference type="ARBA" id="ARBA00022741"/>
    </source>
</evidence>
<evidence type="ECO:0000256" key="6">
    <source>
        <dbReference type="SAM" id="MobiDB-lite"/>
    </source>
</evidence>
<dbReference type="OrthoDB" id="9805696at2"/>
<evidence type="ECO:0000256" key="4">
    <source>
        <dbReference type="ARBA" id="ARBA00022840"/>
    </source>
</evidence>
<proteinExistence type="inferred from homology"/>
<accession>A0A192H5G4</accession>
<dbReference type="Pfam" id="PF00271">
    <property type="entry name" value="Helicase_C"/>
    <property type="match status" value="1"/>
</dbReference>
<keyword evidence="3 7" id="KW-0347">Helicase</keyword>
<keyword evidence="8" id="KW-1185">Reference proteome</keyword>
<gene>
    <name evidence="7" type="ORF">AYR53_12180</name>
</gene>
<sequence>MPSERFTEPWQALGLGELTAIQKAVYEPLKKDVSILGLAPTGSGKTLAFALPLLEKLLPGQGIQLLILAPSQELVMQEKAAIQPFAKAVGLTIQAVAGGANIKRQIERLKKKPEVLVAAEGRLLELIDQRKVKLHTLQTIVIDEADQQLVPDKLEKTRDIVRRAPGETQLAFFSATKTPILDELPKWFGLPIQTIDVREIDDSAGKVLHYLLETPIRKRTDMLRRLSRLDDFYGLVFFATLAEMANAAEVLGHQHVSFAVLNGQMRQVERERALADFRQRKVKLLLTTDVAARGLDIAALPAVVNFDLPRELDIYIHRVGRTGRMGHDGLVINLGNKRDFRDLKQVVRDKYQLMPVYLTRQTLTTDPTEVPVVEKPKQRPTSKHKRTPKLEPKTMEKPKKKHRKRDQRNKGKHKSNKKVDQ</sequence>
<dbReference type="InterPro" id="IPR027417">
    <property type="entry name" value="P-loop_NTPase"/>
</dbReference>
<dbReference type="CDD" id="cd18787">
    <property type="entry name" value="SF2_C_DEAD"/>
    <property type="match status" value="1"/>
</dbReference>
<dbReference type="GO" id="GO:0003676">
    <property type="term" value="F:nucleic acid binding"/>
    <property type="evidence" value="ECO:0007669"/>
    <property type="project" value="InterPro"/>
</dbReference>
<dbReference type="GO" id="GO:0016787">
    <property type="term" value="F:hydrolase activity"/>
    <property type="evidence" value="ECO:0007669"/>
    <property type="project" value="UniProtKB-KW"/>
</dbReference>
<keyword evidence="1" id="KW-0547">Nucleotide-binding</keyword>
<dbReference type="PROSITE" id="PS51194">
    <property type="entry name" value="HELICASE_CTER"/>
    <property type="match status" value="1"/>
</dbReference>
<evidence type="ECO:0000256" key="3">
    <source>
        <dbReference type="ARBA" id="ARBA00022806"/>
    </source>
</evidence>
<dbReference type="SMART" id="SM00487">
    <property type="entry name" value="DEXDc"/>
    <property type="match status" value="1"/>
</dbReference>
<dbReference type="SMART" id="SM00490">
    <property type="entry name" value="HELICc"/>
    <property type="match status" value="1"/>
</dbReference>
<dbReference type="Pfam" id="PF00270">
    <property type="entry name" value="DEAD"/>
    <property type="match status" value="1"/>
</dbReference>
<comment type="similarity">
    <text evidence="5">Belongs to the DEAD box helicase family.</text>
</comment>
<keyword evidence="4" id="KW-0067">ATP-binding</keyword>
<name>A0A192H5G4_9LACO</name>
<dbReference type="AlphaFoldDB" id="A0A192H5G4"/>
<organism evidence="7 8">
    <name type="scientific">Loigolactobacillus backii</name>
    <dbReference type="NCBI Taxonomy" id="375175"/>
    <lineage>
        <taxon>Bacteria</taxon>
        <taxon>Bacillati</taxon>
        <taxon>Bacillota</taxon>
        <taxon>Bacilli</taxon>
        <taxon>Lactobacillales</taxon>
        <taxon>Lactobacillaceae</taxon>
        <taxon>Loigolactobacillus</taxon>
    </lineage>
</organism>
<feature type="compositionally biased region" description="Basic residues" evidence="6">
    <location>
        <begin position="398"/>
        <end position="421"/>
    </location>
</feature>
<dbReference type="InterPro" id="IPR001650">
    <property type="entry name" value="Helicase_C-like"/>
</dbReference>
<protein>
    <submittedName>
        <fullName evidence="7">Helicase</fullName>
    </submittedName>
</protein>
<dbReference type="CDD" id="cd00268">
    <property type="entry name" value="DEADc"/>
    <property type="match status" value="1"/>
</dbReference>
<dbReference type="SUPFAM" id="SSF52540">
    <property type="entry name" value="P-loop containing nucleoside triphosphate hydrolases"/>
    <property type="match status" value="1"/>
</dbReference>
<evidence type="ECO:0000313" key="8">
    <source>
        <dbReference type="Proteomes" id="UP000078582"/>
    </source>
</evidence>
<dbReference type="PROSITE" id="PS51192">
    <property type="entry name" value="HELICASE_ATP_BIND_1"/>
    <property type="match status" value="1"/>
</dbReference>
<feature type="compositionally biased region" description="Basic and acidic residues" evidence="6">
    <location>
        <begin position="388"/>
        <end position="397"/>
    </location>
</feature>
<evidence type="ECO:0000313" key="7">
    <source>
        <dbReference type="EMBL" id="ANK63452.1"/>
    </source>
</evidence>